<sequence>MTMWEKRLLNTARGVFEVFTKGEGPPICVTHHYSEFNETGDYFAEAFTGSHKVFLVNLRETGQSEKAKEAYQLSMLETIFDLEAIREVLGFVKWGFAGHSTGGMLGVIYGIYFSRSLEFNVIVGAAAREYTTFSKESIYHSEHRDYQRMQDLNEMLKRPDLSVEKRNELKAERIKFSLFAPERYEEIFSRNISKGMSAIRMNFFSRELQIFDVTRKLAFISAPTLIICGRYDVQCPLMYSEEMHEGIPASKLVVFENSNHYPFLEEAERFAEVMDVFLKEIDLQG</sequence>
<reference evidence="3 4" key="1">
    <citation type="submission" date="2018-07" db="EMBL/GenBank/DDBJ databases">
        <title>Genomic Encyclopedia of Type Strains, Phase IV (KMG-IV): sequencing the most valuable type-strain genomes for metagenomic binning, comparative biology and taxonomic classification.</title>
        <authorList>
            <person name="Goeker M."/>
        </authorList>
    </citation>
    <scope>NUCLEOTIDE SEQUENCE [LARGE SCALE GENOMIC DNA]</scope>
    <source>
        <strain evidence="3 4">DSM 25281</strain>
    </source>
</reference>
<dbReference type="InterPro" id="IPR050266">
    <property type="entry name" value="AB_hydrolase_sf"/>
</dbReference>
<organism evidence="3 4">
    <name type="scientific">Falsibacillus pallidus</name>
    <dbReference type="NCBI Taxonomy" id="493781"/>
    <lineage>
        <taxon>Bacteria</taxon>
        <taxon>Bacillati</taxon>
        <taxon>Bacillota</taxon>
        <taxon>Bacilli</taxon>
        <taxon>Bacillales</taxon>
        <taxon>Bacillaceae</taxon>
        <taxon>Falsibacillus</taxon>
    </lineage>
</organism>
<gene>
    <name evidence="3" type="ORF">DFR59_12253</name>
</gene>
<evidence type="ECO:0000313" key="3">
    <source>
        <dbReference type="EMBL" id="RDI37263.1"/>
    </source>
</evidence>
<dbReference type="PANTHER" id="PTHR43798:SF31">
    <property type="entry name" value="AB HYDROLASE SUPERFAMILY PROTEIN YCLE"/>
    <property type="match status" value="1"/>
</dbReference>
<dbReference type="EMBL" id="QQAY01000022">
    <property type="protein sequence ID" value="RDI37263.1"/>
    <property type="molecule type" value="Genomic_DNA"/>
</dbReference>
<accession>A0A370G5D3</accession>
<comment type="caution">
    <text evidence="3">The sequence shown here is derived from an EMBL/GenBank/DDBJ whole genome shotgun (WGS) entry which is preliminary data.</text>
</comment>
<proteinExistence type="predicted"/>
<dbReference type="Pfam" id="PF00561">
    <property type="entry name" value="Abhydrolase_1"/>
    <property type="match status" value="1"/>
</dbReference>
<dbReference type="GO" id="GO:0016787">
    <property type="term" value="F:hydrolase activity"/>
    <property type="evidence" value="ECO:0007669"/>
    <property type="project" value="UniProtKB-KW"/>
</dbReference>
<dbReference type="GO" id="GO:0016020">
    <property type="term" value="C:membrane"/>
    <property type="evidence" value="ECO:0007669"/>
    <property type="project" value="TreeGrafter"/>
</dbReference>
<dbReference type="PANTHER" id="PTHR43798">
    <property type="entry name" value="MONOACYLGLYCEROL LIPASE"/>
    <property type="match status" value="1"/>
</dbReference>
<feature type="domain" description="AB hydrolase-1" evidence="2">
    <location>
        <begin position="39"/>
        <end position="267"/>
    </location>
</feature>
<dbReference type="InterPro" id="IPR029058">
    <property type="entry name" value="AB_hydrolase_fold"/>
</dbReference>
<dbReference type="Proteomes" id="UP000255326">
    <property type="component" value="Unassembled WGS sequence"/>
</dbReference>
<dbReference type="InterPro" id="IPR000073">
    <property type="entry name" value="AB_hydrolase_1"/>
</dbReference>
<dbReference type="Gene3D" id="3.40.50.1820">
    <property type="entry name" value="alpha/beta hydrolase"/>
    <property type="match status" value="1"/>
</dbReference>
<protein>
    <submittedName>
        <fullName evidence="3">Proline iminopeptidase</fullName>
    </submittedName>
</protein>
<dbReference type="AlphaFoldDB" id="A0A370G5D3"/>
<evidence type="ECO:0000313" key="4">
    <source>
        <dbReference type="Proteomes" id="UP000255326"/>
    </source>
</evidence>
<dbReference type="SUPFAM" id="SSF53474">
    <property type="entry name" value="alpha/beta-Hydrolases"/>
    <property type="match status" value="1"/>
</dbReference>
<keyword evidence="1" id="KW-0378">Hydrolase</keyword>
<evidence type="ECO:0000256" key="1">
    <source>
        <dbReference type="ARBA" id="ARBA00022801"/>
    </source>
</evidence>
<name>A0A370G5D3_9BACI</name>
<evidence type="ECO:0000259" key="2">
    <source>
        <dbReference type="Pfam" id="PF00561"/>
    </source>
</evidence>
<keyword evidence="4" id="KW-1185">Reference proteome</keyword>